<proteinExistence type="predicted"/>
<evidence type="ECO:0000313" key="2">
    <source>
        <dbReference type="Proteomes" id="UP001210925"/>
    </source>
</evidence>
<organism evidence="1 2">
    <name type="scientific">Boothiomyces macroporosus</name>
    <dbReference type="NCBI Taxonomy" id="261099"/>
    <lineage>
        <taxon>Eukaryota</taxon>
        <taxon>Fungi</taxon>
        <taxon>Fungi incertae sedis</taxon>
        <taxon>Chytridiomycota</taxon>
        <taxon>Chytridiomycota incertae sedis</taxon>
        <taxon>Chytridiomycetes</taxon>
        <taxon>Rhizophydiales</taxon>
        <taxon>Terramycetaceae</taxon>
        <taxon>Boothiomyces</taxon>
    </lineage>
</organism>
<comment type="caution">
    <text evidence="1">The sequence shown here is derived from an EMBL/GenBank/DDBJ whole genome shotgun (WGS) entry which is preliminary data.</text>
</comment>
<dbReference type="AlphaFoldDB" id="A0AAD5UNI6"/>
<dbReference type="Gene3D" id="3.20.20.150">
    <property type="entry name" value="Divalent-metal-dependent TIM barrel enzymes"/>
    <property type="match status" value="1"/>
</dbReference>
<accession>A0AAD5UNI6</accession>
<protein>
    <recommendedName>
        <fullName evidence="3">Xylose isomerase-like TIM barrel domain-containing protein</fullName>
    </recommendedName>
</protein>
<dbReference type="Proteomes" id="UP001210925">
    <property type="component" value="Unassembled WGS sequence"/>
</dbReference>
<name>A0AAD5UNI6_9FUNG</name>
<dbReference type="SUPFAM" id="SSF51658">
    <property type="entry name" value="Xylose isomerase-like"/>
    <property type="match status" value="1"/>
</dbReference>
<reference evidence="1" key="1">
    <citation type="submission" date="2020-05" db="EMBL/GenBank/DDBJ databases">
        <title>Phylogenomic resolution of chytrid fungi.</title>
        <authorList>
            <person name="Stajich J.E."/>
            <person name="Amses K."/>
            <person name="Simmons R."/>
            <person name="Seto K."/>
            <person name="Myers J."/>
            <person name="Bonds A."/>
            <person name="Quandt C.A."/>
            <person name="Barry K."/>
            <person name="Liu P."/>
            <person name="Grigoriev I."/>
            <person name="Longcore J.E."/>
            <person name="James T.Y."/>
        </authorList>
    </citation>
    <scope>NUCLEOTIDE SEQUENCE</scope>
    <source>
        <strain evidence="1">PLAUS21</strain>
    </source>
</reference>
<keyword evidence="2" id="KW-1185">Reference proteome</keyword>
<evidence type="ECO:0008006" key="3">
    <source>
        <dbReference type="Google" id="ProtNLM"/>
    </source>
</evidence>
<dbReference type="InterPro" id="IPR036237">
    <property type="entry name" value="Xyl_isomerase-like_sf"/>
</dbReference>
<sequence>MVEAFRSLWGMGPDWETVFPLLKQQGFVGVEASIKDTQYPSPRFFNLLAENDLKWICGLYTSWTDYEGPCESISVDQHVKNFKSQVEILKSVPVKPIHVNCHSGSDEFSQEEAETYFNAVLEIQAESEFTYSHETHRGLVS</sequence>
<gene>
    <name evidence="1" type="ORF">HK103_007396</name>
</gene>
<evidence type="ECO:0000313" key="1">
    <source>
        <dbReference type="EMBL" id="KAJ3260833.1"/>
    </source>
</evidence>
<dbReference type="EMBL" id="JADGKB010000009">
    <property type="protein sequence ID" value="KAJ3260833.1"/>
    <property type="molecule type" value="Genomic_DNA"/>
</dbReference>